<dbReference type="EMBL" id="LAZR01004567">
    <property type="protein sequence ID" value="KKN07470.1"/>
    <property type="molecule type" value="Genomic_DNA"/>
</dbReference>
<accession>A0A0F9MJF4</accession>
<dbReference type="InterPro" id="IPR029044">
    <property type="entry name" value="Nucleotide-diphossugar_trans"/>
</dbReference>
<dbReference type="Pfam" id="PF00535">
    <property type="entry name" value="Glycos_transf_2"/>
    <property type="match status" value="1"/>
</dbReference>
<feature type="domain" description="Glycosyltransferase 2-like" evidence="1">
    <location>
        <begin position="19"/>
        <end position="189"/>
    </location>
</feature>
<dbReference type="PANTHER" id="PTHR43179">
    <property type="entry name" value="RHAMNOSYLTRANSFERASE WBBL"/>
    <property type="match status" value="1"/>
</dbReference>
<name>A0A0F9MJF4_9ZZZZ</name>
<organism evidence="2">
    <name type="scientific">marine sediment metagenome</name>
    <dbReference type="NCBI Taxonomy" id="412755"/>
    <lineage>
        <taxon>unclassified sequences</taxon>
        <taxon>metagenomes</taxon>
        <taxon>ecological metagenomes</taxon>
    </lineage>
</organism>
<dbReference type="PANTHER" id="PTHR43179:SF10">
    <property type="entry name" value="GLYCOSYL TRANSFERASE"/>
    <property type="match status" value="1"/>
</dbReference>
<comment type="caution">
    <text evidence="2">The sequence shown here is derived from an EMBL/GenBank/DDBJ whole genome shotgun (WGS) entry which is preliminary data.</text>
</comment>
<gene>
    <name evidence="2" type="ORF">LCGC14_1066600</name>
</gene>
<sequence length="272" mass="31794">MNYNITASLVLFKTDIEEIENVLDILTRSKLNLKIILVDNSPTRILEKQIPVNQNLEYIFSGANLGFGTAHNIAIAKSMKDSEFHLVLNADVDFKVDILEEIYAYMKEHQDVGLLGPKIHNPDGSHQYSAKLLPAPANLIVRRFVPIKSLQEKMDFEYEFKFFNFDRIIEVPYLTGCFMFMNCKALKEVGGFDERYFMYPEDTDLTRRIHQFSKAIYYPHVSIVHEHGKGSYKSKKLLYYHVTSMIKYFNKWGWFFDEGRAEMNKRALAQFK</sequence>
<dbReference type="AlphaFoldDB" id="A0A0F9MJF4"/>
<proteinExistence type="predicted"/>
<protein>
    <recommendedName>
        <fullName evidence="1">Glycosyltransferase 2-like domain-containing protein</fullName>
    </recommendedName>
</protein>
<reference evidence="2" key="1">
    <citation type="journal article" date="2015" name="Nature">
        <title>Complex archaea that bridge the gap between prokaryotes and eukaryotes.</title>
        <authorList>
            <person name="Spang A."/>
            <person name="Saw J.H."/>
            <person name="Jorgensen S.L."/>
            <person name="Zaremba-Niedzwiedzka K."/>
            <person name="Martijn J."/>
            <person name="Lind A.E."/>
            <person name="van Eijk R."/>
            <person name="Schleper C."/>
            <person name="Guy L."/>
            <person name="Ettema T.J."/>
        </authorList>
    </citation>
    <scope>NUCLEOTIDE SEQUENCE</scope>
</reference>
<dbReference type="Gene3D" id="3.90.550.10">
    <property type="entry name" value="Spore Coat Polysaccharide Biosynthesis Protein SpsA, Chain A"/>
    <property type="match status" value="1"/>
</dbReference>
<evidence type="ECO:0000313" key="2">
    <source>
        <dbReference type="EMBL" id="KKN07470.1"/>
    </source>
</evidence>
<dbReference type="SUPFAM" id="SSF53448">
    <property type="entry name" value="Nucleotide-diphospho-sugar transferases"/>
    <property type="match status" value="1"/>
</dbReference>
<dbReference type="InterPro" id="IPR001173">
    <property type="entry name" value="Glyco_trans_2-like"/>
</dbReference>
<evidence type="ECO:0000259" key="1">
    <source>
        <dbReference type="Pfam" id="PF00535"/>
    </source>
</evidence>